<protein>
    <recommendedName>
        <fullName evidence="3">Oxidoreductase molybdopterin-binding domain-containing protein</fullName>
    </recommendedName>
</protein>
<dbReference type="Gene3D" id="3.90.420.10">
    <property type="entry name" value="Oxidoreductase, molybdopterin-binding domain"/>
    <property type="match status" value="1"/>
</dbReference>
<dbReference type="InterPro" id="IPR036374">
    <property type="entry name" value="OxRdtase_Mopterin-bd_sf"/>
</dbReference>
<dbReference type="STRING" id="695939.SAMN00790413_00958"/>
<gene>
    <name evidence="1" type="ORF">SAMN00790413_00958</name>
</gene>
<sequence length="177" mass="19455">MRLRVLVLLSLGLGSVAWGVPRSSLPMAFPYVRGGQAMSAPQPGEGVLLTLEGRARPLRLTRAQLLTLPTVRYTTHHAQLDRTFTYEGVPLRDLAVLGGFGGKDMRLYASNGYVTTLHARDYLEAPIMLAHTANGHPISVLEKGPLTVVLPDDPARFPRKQYGSAWVWFVERITPAP</sequence>
<organism evidence="1 2">
    <name type="scientific">Deinococcus hopiensis KR-140</name>
    <dbReference type="NCBI Taxonomy" id="695939"/>
    <lineage>
        <taxon>Bacteria</taxon>
        <taxon>Thermotogati</taxon>
        <taxon>Deinococcota</taxon>
        <taxon>Deinococci</taxon>
        <taxon>Deinococcales</taxon>
        <taxon>Deinococcaceae</taxon>
        <taxon>Deinococcus</taxon>
    </lineage>
</organism>
<evidence type="ECO:0008006" key="3">
    <source>
        <dbReference type="Google" id="ProtNLM"/>
    </source>
</evidence>
<keyword evidence="2" id="KW-1185">Reference proteome</keyword>
<dbReference type="AlphaFoldDB" id="A0A1W1VCK0"/>
<accession>A0A1W1VCK0</accession>
<proteinExistence type="predicted"/>
<name>A0A1W1VCK0_9DEIO</name>
<dbReference type="RefSeq" id="WP_245808363.1">
    <property type="nucleotide sequence ID" value="NZ_FWWU01000009.1"/>
</dbReference>
<dbReference type="EMBL" id="FWWU01000009">
    <property type="protein sequence ID" value="SMB91026.1"/>
    <property type="molecule type" value="Genomic_DNA"/>
</dbReference>
<evidence type="ECO:0000313" key="1">
    <source>
        <dbReference type="EMBL" id="SMB91026.1"/>
    </source>
</evidence>
<dbReference type="Proteomes" id="UP000192582">
    <property type="component" value="Unassembled WGS sequence"/>
</dbReference>
<reference evidence="1 2" key="1">
    <citation type="submission" date="2017-04" db="EMBL/GenBank/DDBJ databases">
        <authorList>
            <person name="Afonso C.L."/>
            <person name="Miller P.J."/>
            <person name="Scott M.A."/>
            <person name="Spackman E."/>
            <person name="Goraichik I."/>
            <person name="Dimitrov K.M."/>
            <person name="Suarez D.L."/>
            <person name="Swayne D.E."/>
        </authorList>
    </citation>
    <scope>NUCLEOTIDE SEQUENCE [LARGE SCALE GENOMIC DNA]</scope>
    <source>
        <strain evidence="1 2">KR-140</strain>
    </source>
</reference>
<dbReference type="SUPFAM" id="SSF56524">
    <property type="entry name" value="Oxidoreductase molybdopterin-binding domain"/>
    <property type="match status" value="1"/>
</dbReference>
<evidence type="ECO:0000313" key="2">
    <source>
        <dbReference type="Proteomes" id="UP000192582"/>
    </source>
</evidence>